<evidence type="ECO:0000256" key="2">
    <source>
        <dbReference type="ARBA" id="ARBA00022723"/>
    </source>
</evidence>
<dbReference type="CDD" id="cd03467">
    <property type="entry name" value="Rieske"/>
    <property type="match status" value="1"/>
</dbReference>
<dbReference type="OrthoDB" id="426882at2759"/>
<keyword evidence="3" id="KW-0408">Iron</keyword>
<dbReference type="GO" id="GO:0051537">
    <property type="term" value="F:2 iron, 2 sulfur cluster binding"/>
    <property type="evidence" value="ECO:0007669"/>
    <property type="project" value="UniProtKB-KW"/>
</dbReference>
<dbReference type="Gene3D" id="2.102.10.10">
    <property type="entry name" value="Rieske [2Fe-2S] iron-sulphur domain"/>
    <property type="match status" value="1"/>
</dbReference>
<feature type="region of interest" description="Disordered" evidence="5">
    <location>
        <begin position="148"/>
        <end position="179"/>
    </location>
</feature>
<dbReference type="CDD" id="cd00657">
    <property type="entry name" value="Ferritin_like"/>
    <property type="match status" value="1"/>
</dbReference>
<evidence type="ECO:0000313" key="7">
    <source>
        <dbReference type="EMBL" id="KZT35981.1"/>
    </source>
</evidence>
<evidence type="ECO:0000256" key="3">
    <source>
        <dbReference type="ARBA" id="ARBA00023004"/>
    </source>
</evidence>
<keyword evidence="4" id="KW-0411">Iron-sulfur</keyword>
<evidence type="ECO:0000256" key="4">
    <source>
        <dbReference type="ARBA" id="ARBA00023014"/>
    </source>
</evidence>
<evidence type="ECO:0000256" key="1">
    <source>
        <dbReference type="ARBA" id="ARBA00022714"/>
    </source>
</evidence>
<keyword evidence="1" id="KW-0001">2Fe-2S</keyword>
<gene>
    <name evidence="7" type="ORF">SISSUDRAFT_1071674</name>
</gene>
<dbReference type="InterPro" id="IPR009078">
    <property type="entry name" value="Ferritin-like_SF"/>
</dbReference>
<protein>
    <submittedName>
        <fullName evidence="7">DUF455-domain-containing protein</fullName>
    </submittedName>
</protein>
<dbReference type="Proteomes" id="UP000076798">
    <property type="component" value="Unassembled WGS sequence"/>
</dbReference>
<keyword evidence="8" id="KW-1185">Reference proteome</keyword>
<dbReference type="PANTHER" id="PTHR42782:SF2">
    <property type="entry name" value="3-OXOACYL-[ACYL-CARRIER-PROTEIN] SYNTHASE-LIKE PROTEIN"/>
    <property type="match status" value="1"/>
</dbReference>
<dbReference type="PROSITE" id="PS51296">
    <property type="entry name" value="RIESKE"/>
    <property type="match status" value="1"/>
</dbReference>
<feature type="domain" description="Rieske" evidence="6">
    <location>
        <begin position="51"/>
        <end position="129"/>
    </location>
</feature>
<sequence length="472" mass="52363">MNLMTFILNVSIRLSTLSGVSSHTRFLFTLRSSSSKYHSLLLFRLSPSSHSPNDQLYVMESACPHLGADLSHAEIEEAIPEDHDGFGPPEVVAVCPWHRYDFDLRTGVSDTGLRACTYRVEIRGDEVWVEKPSLSEEWELVELRPVSEDFADPPPTAPHQSASPPTALPESDEPVVPSENPPNSLIDWAILILNTSNATLKVARTRYAVKAFSTGAIKSIGRSSTSHPPDIPPRDDTLRSVEPGKAAKRGKAGSLKSRIAMLHALANIEQWAIDLAWDIIARFGKDSSLPHQFYSDFAKVALDESKHFTLLVARIHALGSYYGAHPIHSALWQSAVQTSSSLPSRLAIIHLVHEARGLDVNPATIAKFRQAQDLDSVEILEIIHNDEITHVTAGHRWFVWECAKNGITQPGDVVEAFREEVRKGFRGEVKGPFNVEDRKKAGMGGEFYEELRGEMDDVIQVEKANVEIRYGT</sequence>
<dbReference type="PANTHER" id="PTHR42782">
    <property type="entry name" value="SI:CH73-314G15.3"/>
    <property type="match status" value="1"/>
</dbReference>
<evidence type="ECO:0000313" key="8">
    <source>
        <dbReference type="Proteomes" id="UP000076798"/>
    </source>
</evidence>
<dbReference type="InterPro" id="IPR007402">
    <property type="entry name" value="DUF455"/>
</dbReference>
<dbReference type="InterPro" id="IPR017941">
    <property type="entry name" value="Rieske_2Fe-2S"/>
</dbReference>
<dbReference type="SUPFAM" id="SSF47240">
    <property type="entry name" value="Ferritin-like"/>
    <property type="match status" value="1"/>
</dbReference>
<name>A0A166B444_9AGAM</name>
<accession>A0A166B444</accession>
<dbReference type="AlphaFoldDB" id="A0A166B444"/>
<dbReference type="GO" id="GO:0046872">
    <property type="term" value="F:metal ion binding"/>
    <property type="evidence" value="ECO:0007669"/>
    <property type="project" value="UniProtKB-KW"/>
</dbReference>
<organism evidence="7 8">
    <name type="scientific">Sistotremastrum suecicum HHB10207 ss-3</name>
    <dbReference type="NCBI Taxonomy" id="1314776"/>
    <lineage>
        <taxon>Eukaryota</taxon>
        <taxon>Fungi</taxon>
        <taxon>Dikarya</taxon>
        <taxon>Basidiomycota</taxon>
        <taxon>Agaricomycotina</taxon>
        <taxon>Agaricomycetes</taxon>
        <taxon>Sistotremastrales</taxon>
        <taxon>Sistotremastraceae</taxon>
        <taxon>Sistotremastrum</taxon>
    </lineage>
</organism>
<dbReference type="EMBL" id="KV428121">
    <property type="protein sequence ID" value="KZT35981.1"/>
    <property type="molecule type" value="Genomic_DNA"/>
</dbReference>
<evidence type="ECO:0000256" key="5">
    <source>
        <dbReference type="SAM" id="MobiDB-lite"/>
    </source>
</evidence>
<dbReference type="SUPFAM" id="SSF50022">
    <property type="entry name" value="ISP domain"/>
    <property type="match status" value="1"/>
</dbReference>
<proteinExistence type="predicted"/>
<keyword evidence="2" id="KW-0479">Metal-binding</keyword>
<reference evidence="7 8" key="1">
    <citation type="journal article" date="2016" name="Mol. Biol. Evol.">
        <title>Comparative Genomics of Early-Diverging Mushroom-Forming Fungi Provides Insights into the Origins of Lignocellulose Decay Capabilities.</title>
        <authorList>
            <person name="Nagy L.G."/>
            <person name="Riley R."/>
            <person name="Tritt A."/>
            <person name="Adam C."/>
            <person name="Daum C."/>
            <person name="Floudas D."/>
            <person name="Sun H."/>
            <person name="Yadav J.S."/>
            <person name="Pangilinan J."/>
            <person name="Larsson K.H."/>
            <person name="Matsuura K."/>
            <person name="Barry K."/>
            <person name="Labutti K."/>
            <person name="Kuo R."/>
            <person name="Ohm R.A."/>
            <person name="Bhattacharya S.S."/>
            <person name="Shirouzu T."/>
            <person name="Yoshinaga Y."/>
            <person name="Martin F.M."/>
            <person name="Grigoriev I.V."/>
            <person name="Hibbett D.S."/>
        </authorList>
    </citation>
    <scope>NUCLEOTIDE SEQUENCE [LARGE SCALE GENOMIC DNA]</scope>
    <source>
        <strain evidence="7 8">HHB10207 ss-3</strain>
    </source>
</reference>
<evidence type="ECO:0000259" key="6">
    <source>
        <dbReference type="PROSITE" id="PS51296"/>
    </source>
</evidence>
<dbReference type="Pfam" id="PF04305">
    <property type="entry name" value="DUF455"/>
    <property type="match status" value="1"/>
</dbReference>
<dbReference type="STRING" id="1314776.A0A166B444"/>
<feature type="region of interest" description="Disordered" evidence="5">
    <location>
        <begin position="219"/>
        <end position="249"/>
    </location>
</feature>
<dbReference type="InterPro" id="IPR036922">
    <property type="entry name" value="Rieske_2Fe-2S_sf"/>
</dbReference>